<keyword evidence="1 3" id="KW-0802">TPR repeat</keyword>
<dbReference type="PANTHER" id="PTHR12558">
    <property type="entry name" value="CELL DIVISION CYCLE 16,23,27"/>
    <property type="match status" value="1"/>
</dbReference>
<evidence type="ECO:0000313" key="5">
    <source>
        <dbReference type="Proteomes" id="UP000664859"/>
    </source>
</evidence>
<name>A0A835ZJ82_9STRA</name>
<sequence>MADGVNGGDGHVRSAFFVFGVAALRSGKHTTAAAAFVKHLQAHAGDVKALLNLGQSYAALSRHTLAADAFEQALALQPRNTDAAANAAACCIILDNATRAAEVCRQALAVDPECSMALHNLNTALRMMGQLDQALELSWSHVQGA</sequence>
<protein>
    <recommendedName>
        <fullName evidence="6">Tetratricopeptide repeat protein</fullName>
    </recommendedName>
</protein>
<evidence type="ECO:0000313" key="4">
    <source>
        <dbReference type="EMBL" id="KAG5191749.1"/>
    </source>
</evidence>
<dbReference type="SUPFAM" id="SSF48452">
    <property type="entry name" value="TPR-like"/>
    <property type="match status" value="1"/>
</dbReference>
<dbReference type="PROSITE" id="PS50005">
    <property type="entry name" value="TPR"/>
    <property type="match status" value="1"/>
</dbReference>
<dbReference type="PROSITE" id="PS50293">
    <property type="entry name" value="TPR_REGION"/>
    <property type="match status" value="1"/>
</dbReference>
<gene>
    <name evidence="4" type="ORF">JKP88DRAFT_174185</name>
</gene>
<dbReference type="EMBL" id="JAFCMP010000015">
    <property type="protein sequence ID" value="KAG5191749.1"/>
    <property type="molecule type" value="Genomic_DNA"/>
</dbReference>
<dbReference type="Pfam" id="PF13432">
    <property type="entry name" value="TPR_16"/>
    <property type="match status" value="1"/>
</dbReference>
<dbReference type="Proteomes" id="UP000664859">
    <property type="component" value="Unassembled WGS sequence"/>
</dbReference>
<dbReference type="AlphaFoldDB" id="A0A835ZJ82"/>
<proteinExistence type="inferred from homology"/>
<comment type="similarity">
    <text evidence="2">Belongs to the APC3/CDC27 family.</text>
</comment>
<accession>A0A835ZJ82</accession>
<feature type="non-terminal residue" evidence="4">
    <location>
        <position position="145"/>
    </location>
</feature>
<comment type="caution">
    <text evidence="4">The sequence shown here is derived from an EMBL/GenBank/DDBJ whole genome shotgun (WGS) entry which is preliminary data.</text>
</comment>
<keyword evidence="5" id="KW-1185">Reference proteome</keyword>
<dbReference type="InterPro" id="IPR011990">
    <property type="entry name" value="TPR-like_helical_dom_sf"/>
</dbReference>
<evidence type="ECO:0008006" key="6">
    <source>
        <dbReference type="Google" id="ProtNLM"/>
    </source>
</evidence>
<dbReference type="InterPro" id="IPR019734">
    <property type="entry name" value="TPR_rpt"/>
</dbReference>
<evidence type="ECO:0000256" key="1">
    <source>
        <dbReference type="ARBA" id="ARBA00022803"/>
    </source>
</evidence>
<dbReference type="OrthoDB" id="2942533at2759"/>
<dbReference type="PANTHER" id="PTHR12558:SF13">
    <property type="entry name" value="CELL DIVISION CYCLE PROTEIN 27 HOMOLOG"/>
    <property type="match status" value="1"/>
</dbReference>
<evidence type="ECO:0000256" key="3">
    <source>
        <dbReference type="PROSITE-ProRule" id="PRU00339"/>
    </source>
</evidence>
<dbReference type="SMART" id="SM00028">
    <property type="entry name" value="TPR"/>
    <property type="match status" value="3"/>
</dbReference>
<organism evidence="4 5">
    <name type="scientific">Tribonema minus</name>
    <dbReference type="NCBI Taxonomy" id="303371"/>
    <lineage>
        <taxon>Eukaryota</taxon>
        <taxon>Sar</taxon>
        <taxon>Stramenopiles</taxon>
        <taxon>Ochrophyta</taxon>
        <taxon>PX clade</taxon>
        <taxon>Xanthophyceae</taxon>
        <taxon>Tribonematales</taxon>
        <taxon>Tribonemataceae</taxon>
        <taxon>Tribonema</taxon>
    </lineage>
</organism>
<dbReference type="Gene3D" id="1.25.40.10">
    <property type="entry name" value="Tetratricopeptide repeat domain"/>
    <property type="match status" value="1"/>
</dbReference>
<feature type="repeat" description="TPR" evidence="3">
    <location>
        <begin position="47"/>
        <end position="80"/>
    </location>
</feature>
<reference evidence="4" key="1">
    <citation type="submission" date="2021-02" db="EMBL/GenBank/DDBJ databases">
        <title>First Annotated Genome of the Yellow-green Alga Tribonema minus.</title>
        <authorList>
            <person name="Mahan K.M."/>
        </authorList>
    </citation>
    <scope>NUCLEOTIDE SEQUENCE</scope>
    <source>
        <strain evidence="4">UTEX B ZZ1240</strain>
    </source>
</reference>
<evidence type="ECO:0000256" key="2">
    <source>
        <dbReference type="ARBA" id="ARBA00038210"/>
    </source>
</evidence>